<protein>
    <recommendedName>
        <fullName evidence="1">Retrotransposon Copia-like N-terminal domain-containing protein</fullName>
    </recommendedName>
</protein>
<dbReference type="Gramene" id="AUR62019736-RA">
    <property type="protein sequence ID" value="AUR62019736-RA:cds"/>
    <property type="gene ID" value="AUR62019736"/>
</dbReference>
<reference evidence="2" key="2">
    <citation type="submission" date="2021-03" db="UniProtKB">
        <authorList>
            <consortium name="EnsemblPlants"/>
        </authorList>
    </citation>
    <scope>IDENTIFICATION</scope>
</reference>
<dbReference type="OMA" id="HICGEIG"/>
<dbReference type="Proteomes" id="UP000596660">
    <property type="component" value="Unplaced"/>
</dbReference>
<dbReference type="PANTHER" id="PTHR37610:SF6">
    <property type="entry name" value="GAG-POLYPEPTIDE OF LTR COPIA-TYPE-RELATED"/>
    <property type="match status" value="1"/>
</dbReference>
<feature type="domain" description="Retrotransposon Copia-like N-terminal" evidence="1">
    <location>
        <begin position="14"/>
        <end position="54"/>
    </location>
</feature>
<dbReference type="InterPro" id="IPR029472">
    <property type="entry name" value="Copia-like_N"/>
</dbReference>
<organism evidence="2 3">
    <name type="scientific">Chenopodium quinoa</name>
    <name type="common">Quinoa</name>
    <dbReference type="NCBI Taxonomy" id="63459"/>
    <lineage>
        <taxon>Eukaryota</taxon>
        <taxon>Viridiplantae</taxon>
        <taxon>Streptophyta</taxon>
        <taxon>Embryophyta</taxon>
        <taxon>Tracheophyta</taxon>
        <taxon>Spermatophyta</taxon>
        <taxon>Magnoliopsida</taxon>
        <taxon>eudicotyledons</taxon>
        <taxon>Gunneridae</taxon>
        <taxon>Pentapetalae</taxon>
        <taxon>Caryophyllales</taxon>
        <taxon>Chenopodiaceae</taxon>
        <taxon>Chenopodioideae</taxon>
        <taxon>Atripliceae</taxon>
        <taxon>Chenopodium</taxon>
    </lineage>
</organism>
<reference evidence="2" key="1">
    <citation type="journal article" date="2017" name="Nature">
        <title>The genome of Chenopodium quinoa.</title>
        <authorList>
            <person name="Jarvis D.E."/>
            <person name="Ho Y.S."/>
            <person name="Lightfoot D.J."/>
            <person name="Schmoeckel S.M."/>
            <person name="Li B."/>
            <person name="Borm T.J.A."/>
            <person name="Ohyanagi H."/>
            <person name="Mineta K."/>
            <person name="Michell C.T."/>
            <person name="Saber N."/>
            <person name="Kharbatia N.M."/>
            <person name="Rupper R.R."/>
            <person name="Sharp A.R."/>
            <person name="Dally N."/>
            <person name="Boughton B.A."/>
            <person name="Woo Y.H."/>
            <person name="Gao G."/>
            <person name="Schijlen E.G.W.M."/>
            <person name="Guo X."/>
            <person name="Momin A.A."/>
            <person name="Negrao S."/>
            <person name="Al-Babili S."/>
            <person name="Gehring C."/>
            <person name="Roessner U."/>
            <person name="Jung C."/>
            <person name="Murphy K."/>
            <person name="Arold S.T."/>
            <person name="Gojobori T."/>
            <person name="van der Linden C.G."/>
            <person name="van Loo E.N."/>
            <person name="Jellen E.N."/>
            <person name="Maughan P.J."/>
            <person name="Tester M."/>
        </authorList>
    </citation>
    <scope>NUCLEOTIDE SEQUENCE [LARGE SCALE GENOMIC DNA]</scope>
    <source>
        <strain evidence="2">cv. PI 614886</strain>
    </source>
</reference>
<dbReference type="PANTHER" id="PTHR37610">
    <property type="entry name" value="CCHC-TYPE DOMAIN-CONTAINING PROTEIN"/>
    <property type="match status" value="1"/>
</dbReference>
<dbReference type="Pfam" id="PF14244">
    <property type="entry name" value="Retrotran_gag_3"/>
    <property type="match status" value="1"/>
</dbReference>
<sequence length="306" mass="34840">MAADTNSVLYLHPNDGSYTISVDKLTGASDYRSWRRSMEIALTSKKKIGFVLGTVLRSAYAIDPVKTDQWDTCNSMVISWIHTCLSDNIKKSVLYVNSAREIWIQLEKRFSMANGSRKYKLNKDLYSLRHNNNAINVYYTAMTSLWEELDSMNVMPIISESSAEMRNQLNTISKYQEESRLFQFLNGLDDYYSAMRTRLLMMTPLPTVDTACSILQQEESQREVLQKSEQDTYAMYNKNSSYPPGRTMICSACGGKGHTQSRCWIVIGYPSWNSKHKPAVAPKSNVRVPDQKWNNAKTAPKLTAVA</sequence>
<accession>A0A803LW85</accession>
<proteinExistence type="predicted"/>
<keyword evidence="3" id="KW-1185">Reference proteome</keyword>
<name>A0A803LW85_CHEQI</name>
<evidence type="ECO:0000313" key="2">
    <source>
        <dbReference type="EnsemblPlants" id="AUR62019736-RA:cds"/>
    </source>
</evidence>
<evidence type="ECO:0000259" key="1">
    <source>
        <dbReference type="Pfam" id="PF14244"/>
    </source>
</evidence>
<evidence type="ECO:0000313" key="3">
    <source>
        <dbReference type="Proteomes" id="UP000596660"/>
    </source>
</evidence>
<dbReference type="EnsemblPlants" id="AUR62019736-RA">
    <property type="protein sequence ID" value="AUR62019736-RA:cds"/>
    <property type="gene ID" value="AUR62019736"/>
</dbReference>
<dbReference type="AlphaFoldDB" id="A0A803LW85"/>